<keyword evidence="1" id="KW-1133">Transmembrane helix</keyword>
<name>A0A6J8F368_MYTCO</name>
<evidence type="ECO:0000313" key="2">
    <source>
        <dbReference type="EMBL" id="CAC5426453.1"/>
    </source>
</evidence>
<dbReference type="AlphaFoldDB" id="A0A6J8F368"/>
<dbReference type="OrthoDB" id="10409844at2759"/>
<keyword evidence="1" id="KW-0812">Transmembrane</keyword>
<proteinExistence type="predicted"/>
<gene>
    <name evidence="2" type="ORF">MCOR_58153</name>
</gene>
<reference evidence="2 3" key="1">
    <citation type="submission" date="2020-06" db="EMBL/GenBank/DDBJ databases">
        <authorList>
            <person name="Li R."/>
            <person name="Bekaert M."/>
        </authorList>
    </citation>
    <scope>NUCLEOTIDE SEQUENCE [LARGE SCALE GENOMIC DNA]</scope>
    <source>
        <strain evidence="3">wild</strain>
    </source>
</reference>
<dbReference type="Proteomes" id="UP000507470">
    <property type="component" value="Unassembled WGS sequence"/>
</dbReference>
<sequence>MSVSVSIKGAFNTFPECELGFRSRKGTSCEPCEFDFFGEGCAYKCMCNVTQGCDKVNGCVEKYAETTRIPTTQSNMAKAISSEESFTKVHEEKETEGLSKTELLILFCGALSGIIVLLGILGISNCIKKRRCISKSKRKNTVEEVVDKAEEHATQETLELHESLYESIDDSHLDSILLPITFSSNLVKGYDSSSSKSMTSCNEDRARYQHSFTSLGTKESSCHKEEQSQNAIPSTIKSNCIVDQSLCSPYPPIEADDSGYEISVDCTYDRASYLHRNNTLVDNTAYCHISEVDKSGLLSE</sequence>
<dbReference type="EMBL" id="CACVKT020010430">
    <property type="protein sequence ID" value="CAC5426453.1"/>
    <property type="molecule type" value="Genomic_DNA"/>
</dbReference>
<feature type="transmembrane region" description="Helical" evidence="1">
    <location>
        <begin position="103"/>
        <end position="127"/>
    </location>
</feature>
<evidence type="ECO:0000313" key="3">
    <source>
        <dbReference type="Proteomes" id="UP000507470"/>
    </source>
</evidence>
<organism evidence="2 3">
    <name type="scientific">Mytilus coruscus</name>
    <name type="common">Sea mussel</name>
    <dbReference type="NCBI Taxonomy" id="42192"/>
    <lineage>
        <taxon>Eukaryota</taxon>
        <taxon>Metazoa</taxon>
        <taxon>Spiralia</taxon>
        <taxon>Lophotrochozoa</taxon>
        <taxon>Mollusca</taxon>
        <taxon>Bivalvia</taxon>
        <taxon>Autobranchia</taxon>
        <taxon>Pteriomorphia</taxon>
        <taxon>Mytilida</taxon>
        <taxon>Mytiloidea</taxon>
        <taxon>Mytilidae</taxon>
        <taxon>Mytilinae</taxon>
        <taxon>Mytilus</taxon>
    </lineage>
</organism>
<evidence type="ECO:0008006" key="4">
    <source>
        <dbReference type="Google" id="ProtNLM"/>
    </source>
</evidence>
<keyword evidence="3" id="KW-1185">Reference proteome</keyword>
<protein>
    <recommendedName>
        <fullName evidence="4">MEGF10_11</fullName>
    </recommendedName>
</protein>
<evidence type="ECO:0000256" key="1">
    <source>
        <dbReference type="SAM" id="Phobius"/>
    </source>
</evidence>
<keyword evidence="1" id="KW-0472">Membrane</keyword>
<accession>A0A6J8F368</accession>